<dbReference type="AlphaFoldDB" id="A0ABD0KBE4"/>
<keyword evidence="3" id="KW-1185">Reference proteome</keyword>
<reference evidence="2 3" key="1">
    <citation type="journal article" date="2023" name="Sci. Data">
        <title>Genome assembly of the Korean intertidal mud-creeper Batillaria attramentaria.</title>
        <authorList>
            <person name="Patra A.K."/>
            <person name="Ho P.T."/>
            <person name="Jun S."/>
            <person name="Lee S.J."/>
            <person name="Kim Y."/>
            <person name="Won Y.J."/>
        </authorList>
    </citation>
    <scope>NUCLEOTIDE SEQUENCE [LARGE SCALE GENOMIC DNA]</scope>
    <source>
        <strain evidence="2">Wonlab-2016</strain>
    </source>
</reference>
<evidence type="ECO:0000256" key="1">
    <source>
        <dbReference type="SAM" id="MobiDB-lite"/>
    </source>
</evidence>
<sequence length="420" mass="47329">MDEEEEVANLPIMFGPDLIVADTSADNVAEGLDENAVVDSYLVEVNVEEVKELGMEFTASDEMVGSTQTEPAHAQGVIVTVADSDNSWHSEAPEDELTNEQDLIFSMYAYPWSCDCPQNEDSNYPLKSYSIEQCFCSRHKTRVVEPLTVLSQIGQAIIHQTILFTFKTEKMMHFSVAELLAKGLLKPTVTYEYLHSHGNKLWCRQANSFETSFLQHQGVWMPTSNLLTSHLLAQMMISAEFLCFLSYSESGGTRIGLKQSDIFLHQVGHICPNSSSLARRALRSIINIERLMSAWAKSCVMVNRAKDIMRKKVGENSQRHQIKALTEVKHTTQPQPPIPPEKEDTIRMLSTADCFLKLKRFVSTDLMHCPDESKKVQVHGGTEYFVCSPTNRGAEHSKSNMSKLPSDQSEKQSKQRRRTS</sequence>
<accession>A0ABD0KBE4</accession>
<proteinExistence type="predicted"/>
<evidence type="ECO:0000313" key="2">
    <source>
        <dbReference type="EMBL" id="KAK7484426.1"/>
    </source>
</evidence>
<organism evidence="2 3">
    <name type="scientific">Batillaria attramentaria</name>
    <dbReference type="NCBI Taxonomy" id="370345"/>
    <lineage>
        <taxon>Eukaryota</taxon>
        <taxon>Metazoa</taxon>
        <taxon>Spiralia</taxon>
        <taxon>Lophotrochozoa</taxon>
        <taxon>Mollusca</taxon>
        <taxon>Gastropoda</taxon>
        <taxon>Caenogastropoda</taxon>
        <taxon>Sorbeoconcha</taxon>
        <taxon>Cerithioidea</taxon>
        <taxon>Batillariidae</taxon>
        <taxon>Batillaria</taxon>
    </lineage>
</organism>
<name>A0ABD0KBE4_9CAEN</name>
<dbReference type="EMBL" id="JACVVK020000210">
    <property type="protein sequence ID" value="KAK7484426.1"/>
    <property type="molecule type" value="Genomic_DNA"/>
</dbReference>
<comment type="caution">
    <text evidence="2">The sequence shown here is derived from an EMBL/GenBank/DDBJ whole genome shotgun (WGS) entry which is preliminary data.</text>
</comment>
<protein>
    <submittedName>
        <fullName evidence="2">Uncharacterized protein</fullName>
    </submittedName>
</protein>
<evidence type="ECO:0000313" key="3">
    <source>
        <dbReference type="Proteomes" id="UP001519460"/>
    </source>
</evidence>
<dbReference type="Proteomes" id="UP001519460">
    <property type="component" value="Unassembled WGS sequence"/>
</dbReference>
<feature type="region of interest" description="Disordered" evidence="1">
    <location>
        <begin position="389"/>
        <end position="420"/>
    </location>
</feature>
<gene>
    <name evidence="2" type="ORF">BaRGS_00024311</name>
</gene>